<evidence type="ECO:0000256" key="9">
    <source>
        <dbReference type="HAMAP-Rule" id="MF_01972"/>
    </source>
</evidence>
<dbReference type="RefSeq" id="WP_220227165.1">
    <property type="nucleotide sequence ID" value="NZ_JAICBX010000001.1"/>
</dbReference>
<evidence type="ECO:0000256" key="6">
    <source>
        <dbReference type="ARBA" id="ARBA00023004"/>
    </source>
</evidence>
<dbReference type="Proteomes" id="UP001196509">
    <property type="component" value="Unassembled WGS sequence"/>
</dbReference>
<dbReference type="InterPro" id="IPR017485">
    <property type="entry name" value="Trp_2-3-dOase_bac"/>
</dbReference>
<dbReference type="Gene3D" id="1.20.58.480">
    <property type="match status" value="1"/>
</dbReference>
<dbReference type="PANTHER" id="PTHR10138:SF0">
    <property type="entry name" value="TRYPTOPHAN 2,3-DIOXYGENASE"/>
    <property type="match status" value="1"/>
</dbReference>
<dbReference type="AlphaFoldDB" id="A0AAE2ZH27"/>
<protein>
    <recommendedName>
        <fullName evidence="9">Tryptophan 2,3-dioxygenase</fullName>
        <shortName evidence="9">TDO</shortName>
        <ecNumber evidence="9">1.13.11.11</ecNumber>
    </recommendedName>
    <alternativeName>
        <fullName evidence="9">Tryptamin 2,3-dioxygenase</fullName>
    </alternativeName>
    <alternativeName>
        <fullName evidence="9">Tryptophan oxygenase</fullName>
        <shortName evidence="9">TO</shortName>
        <shortName evidence="9">TRPO</shortName>
    </alternativeName>
    <alternativeName>
        <fullName evidence="9">Tryptophan pyrrolase</fullName>
    </alternativeName>
    <alternativeName>
        <fullName evidence="9">Tryptophanase</fullName>
    </alternativeName>
</protein>
<sequence>MSEEETRVEKGISLDFRDRMSYGDYLKLDTLLAAQEPLTKSHDETLFIVIHQVQELWLNLIVHELELAIGKLRSDETGIAFKALARISRVQEQLISAWDVLSTMTPSDYLTFRNQLGQSSGFQSYQYRLVEILLGARDRRMLGPHKHRPEIYERLETAFHAPSIYDEAIAVVARAGFNVPRDLLDRDFSRSRPSSEALSEIWLAIYRAPQKHFELYELAEELVDVEDHFQQWRFRHMKTVERIIGHKTGTGGSSGVGFLKTALEKSFFPELWEIRTRL</sequence>
<keyword evidence="6 9" id="KW-0408">Iron</keyword>
<evidence type="ECO:0000256" key="5">
    <source>
        <dbReference type="ARBA" id="ARBA00023002"/>
    </source>
</evidence>
<evidence type="ECO:0000313" key="10">
    <source>
        <dbReference type="EMBL" id="MBW8636483.1"/>
    </source>
</evidence>
<evidence type="ECO:0000256" key="8">
    <source>
        <dbReference type="ARBA" id="ARBA00050412"/>
    </source>
</evidence>
<proteinExistence type="inferred from homology"/>
<evidence type="ECO:0000256" key="3">
    <source>
        <dbReference type="ARBA" id="ARBA00022723"/>
    </source>
</evidence>
<comment type="similarity">
    <text evidence="9">Belongs to the tryptophan 2,3-dioxygenase family.</text>
</comment>
<gene>
    <name evidence="9 10" type="primary">kynA</name>
    <name evidence="10" type="ORF">K1W69_04710</name>
</gene>
<accession>A0AAE2ZH27</accession>
<dbReference type="SUPFAM" id="SSF140959">
    <property type="entry name" value="Indolic compounds 2,3-dioxygenase-like"/>
    <property type="match status" value="1"/>
</dbReference>
<comment type="function">
    <text evidence="9">Heme-dependent dioxygenase that catalyzes the oxidative cleavage of the L-tryptophan (L-Trp) pyrrole ring and converts L-tryptophan to N-formyl-L-kynurenine. Catalyzes the oxidative cleavage of the indole moiety.</text>
</comment>
<keyword evidence="2 9" id="KW-0349">Heme</keyword>
<dbReference type="GO" id="GO:0019442">
    <property type="term" value="P:L-tryptophan catabolic process to acetyl-CoA"/>
    <property type="evidence" value="ECO:0007669"/>
    <property type="project" value="TreeGrafter"/>
</dbReference>
<keyword evidence="4 9" id="KW-0223">Dioxygenase</keyword>
<dbReference type="FunFam" id="1.20.58.480:FF:000001">
    <property type="entry name" value="Tryptophan 2,3-dioxygenase"/>
    <property type="match status" value="1"/>
</dbReference>
<comment type="cofactor">
    <cofactor evidence="9">
        <name>heme</name>
        <dbReference type="ChEBI" id="CHEBI:30413"/>
    </cofactor>
    <text evidence="9">Binds 1 heme group per subunit.</text>
</comment>
<dbReference type="GO" id="GO:0004833">
    <property type="term" value="F:L-tryptophan 2,3-dioxygenase activity"/>
    <property type="evidence" value="ECO:0007669"/>
    <property type="project" value="UniProtKB-UniRule"/>
</dbReference>
<keyword evidence="3 9" id="KW-0479">Metal-binding</keyword>
<keyword evidence="5 9" id="KW-0560">Oxidoreductase</keyword>
<dbReference type="EC" id="1.13.11.11" evidence="9"/>
<comment type="pathway">
    <text evidence="9">Amino-acid degradation; L-tryptophan degradation via kynurenine pathway; L-kynurenine from L-tryptophan: step 1/2.</text>
</comment>
<keyword evidence="11" id="KW-1185">Reference proteome</keyword>
<keyword evidence="7 9" id="KW-0823">Tryptophan catabolism</keyword>
<dbReference type="InterPro" id="IPR004981">
    <property type="entry name" value="Trp_2_3_dOase"/>
</dbReference>
<dbReference type="InterPro" id="IPR037217">
    <property type="entry name" value="Trp/Indoleamine_2_3_dOase-like"/>
</dbReference>
<feature type="binding site" evidence="9">
    <location>
        <position position="109"/>
    </location>
    <ligand>
        <name>substrate</name>
    </ligand>
</feature>
<dbReference type="PANTHER" id="PTHR10138">
    <property type="entry name" value="TRYPTOPHAN 2,3-DIOXYGENASE"/>
    <property type="match status" value="1"/>
</dbReference>
<evidence type="ECO:0000313" key="11">
    <source>
        <dbReference type="Proteomes" id="UP001196509"/>
    </source>
</evidence>
<dbReference type="NCBIfam" id="TIGR03036">
    <property type="entry name" value="trp_2_3_diox"/>
    <property type="match status" value="1"/>
</dbReference>
<feature type="binding site" description="axial binding residue" evidence="9">
    <location>
        <position position="236"/>
    </location>
    <ligand>
        <name>heme</name>
        <dbReference type="ChEBI" id="CHEBI:30413"/>
    </ligand>
    <ligandPart>
        <name>Fe</name>
        <dbReference type="ChEBI" id="CHEBI:18248"/>
    </ligandPart>
</feature>
<name>A0AAE2ZH27_9HYPH</name>
<dbReference type="GO" id="GO:0046872">
    <property type="term" value="F:metal ion binding"/>
    <property type="evidence" value="ECO:0007669"/>
    <property type="project" value="UniProtKB-KW"/>
</dbReference>
<evidence type="ECO:0000256" key="4">
    <source>
        <dbReference type="ARBA" id="ARBA00022964"/>
    </source>
</evidence>
<feature type="binding site" evidence="9">
    <location>
        <position position="113"/>
    </location>
    <ligand>
        <name>substrate</name>
    </ligand>
</feature>
<dbReference type="Pfam" id="PF03301">
    <property type="entry name" value="Trp_dioxygenase"/>
    <property type="match status" value="2"/>
</dbReference>
<comment type="caution">
    <text evidence="10">The sequence shown here is derived from an EMBL/GenBank/DDBJ whole genome shotgun (WGS) entry which is preliminary data.</text>
</comment>
<dbReference type="HAMAP" id="MF_01972">
    <property type="entry name" value="T23O"/>
    <property type="match status" value="1"/>
</dbReference>
<comment type="catalytic activity">
    <reaction evidence="8 9">
        <text>L-tryptophan + O2 = N-formyl-L-kynurenine</text>
        <dbReference type="Rhea" id="RHEA:24536"/>
        <dbReference type="ChEBI" id="CHEBI:15379"/>
        <dbReference type="ChEBI" id="CHEBI:57912"/>
        <dbReference type="ChEBI" id="CHEBI:58629"/>
        <dbReference type="EC" id="1.13.11.11"/>
    </reaction>
</comment>
<dbReference type="GO" id="GO:0019441">
    <property type="term" value="P:L-tryptophan catabolic process to kynurenine"/>
    <property type="evidence" value="ECO:0007669"/>
    <property type="project" value="UniProtKB-UniRule"/>
</dbReference>
<comment type="subunit">
    <text evidence="1 9">Homotetramer.</text>
</comment>
<dbReference type="EMBL" id="JAICBX010000001">
    <property type="protein sequence ID" value="MBW8636483.1"/>
    <property type="molecule type" value="Genomic_DNA"/>
</dbReference>
<reference evidence="10" key="1">
    <citation type="submission" date="2021-08" db="EMBL/GenBank/DDBJ databases">
        <title>Hoeflea bacterium WL0058 sp. nov., isolated from the sediment.</title>
        <authorList>
            <person name="Wang L."/>
            <person name="Zhang D."/>
        </authorList>
    </citation>
    <scope>NUCLEOTIDE SEQUENCE</scope>
    <source>
        <strain evidence="10">WL0058</strain>
    </source>
</reference>
<organism evidence="10 11">
    <name type="scientific">Flavimaribacter sediminis</name>
    <dbReference type="NCBI Taxonomy" id="2865987"/>
    <lineage>
        <taxon>Bacteria</taxon>
        <taxon>Pseudomonadati</taxon>
        <taxon>Pseudomonadota</taxon>
        <taxon>Alphaproteobacteria</taxon>
        <taxon>Hyphomicrobiales</taxon>
        <taxon>Rhizobiaceae</taxon>
        <taxon>Flavimaribacter</taxon>
    </lineage>
</organism>
<dbReference type="GO" id="GO:0020037">
    <property type="term" value="F:heme binding"/>
    <property type="evidence" value="ECO:0007669"/>
    <property type="project" value="UniProtKB-UniRule"/>
</dbReference>
<evidence type="ECO:0000256" key="7">
    <source>
        <dbReference type="ARBA" id="ARBA00023079"/>
    </source>
</evidence>
<feature type="binding site" evidence="9">
    <location>
        <begin position="47"/>
        <end position="51"/>
    </location>
    <ligand>
        <name>substrate</name>
    </ligand>
</feature>
<evidence type="ECO:0000256" key="2">
    <source>
        <dbReference type="ARBA" id="ARBA00022617"/>
    </source>
</evidence>
<evidence type="ECO:0000256" key="1">
    <source>
        <dbReference type="ARBA" id="ARBA00011881"/>
    </source>
</evidence>
<feature type="binding site" evidence="9">
    <location>
        <position position="250"/>
    </location>
    <ligand>
        <name>substrate</name>
    </ligand>
</feature>